<proteinExistence type="predicted"/>
<evidence type="ECO:0000313" key="4">
    <source>
        <dbReference type="Proteomes" id="UP000297654"/>
    </source>
</evidence>
<dbReference type="OrthoDB" id="3176622at2"/>
<protein>
    <recommendedName>
        <fullName evidence="5">4-amino-4-deoxy-L-arabinose transferase</fullName>
    </recommendedName>
</protein>
<dbReference type="Proteomes" id="UP000297654">
    <property type="component" value="Unassembled WGS sequence"/>
</dbReference>
<reference evidence="3 4" key="1">
    <citation type="submission" date="2019-03" db="EMBL/GenBank/DDBJ databases">
        <title>Genomics of glacier-inhabiting Cryobacterium strains.</title>
        <authorList>
            <person name="Liu Q."/>
            <person name="Xin Y.-H."/>
        </authorList>
    </citation>
    <scope>NUCLEOTIDE SEQUENCE [LARGE SCALE GENOMIC DNA]</scope>
    <source>
        <strain evidence="3 4">Hh15</strain>
    </source>
</reference>
<sequence>MRVNNGASVIALEKEIGKVRPRGLAGVLVSVRGKHRHLVMPRESGLPNLLVVFGIPLLMLLGLIVLVMLGISGSSTGVYWETFGGPGVDPALLAGEPRGIRSDEWLVQSSWIVSQAQSGFGALNSTLPGGMDATVQNDLPSWDWSSIFRPHTAGLLFLPLDQGMAWRWWFPAFAVLVSVYWFCVSLLPRRPCAATMFAVAVLCSPLLQWWFLPITLWPVAWAFLAMTAIAWAFRSHSVAARVAWAVLTGYVTITMAMSIYVPFMIPAILVVLFFAIGSVLTARFRESQSWSSIARSLVPIASAGLFAVIVMVIWIVTRIETIRAVTSTVYPGLRIEATGTLNTIGQAAALFSGPFQKALFVKATDVLSSNQSEASTPLLLIAFLIVPMVWLGIRSRRSQAVPTDWLLLSTVACFLVVVAFLVVPNWDALAHLLLLDRSTASRMRLAFVLLGIVGIVLLIRRIDERTARVPMAIAVLAAGTVVAATATVWWYMYRHESQILEVGQAYIVTTILLALAVFFVCRGYAAYSAVSFMTASLIVGFGVNPLYSGVFDLRETQAGKEISVIETSDPTSTWVGVGSYVPTALLVESGVQAFNGVQTYPPEEMWSDIDPAGVFEQEWNRLANVNWTPGVGEPVVTNPVRDQIMVSFDSCSTFAQGHVSNVVSDIELPQMCLTEISEERQGASKIWIYEVDSPRDRKSQG</sequence>
<dbReference type="EMBL" id="SOFF01000004">
    <property type="protein sequence ID" value="TFB95043.1"/>
    <property type="molecule type" value="Genomic_DNA"/>
</dbReference>
<gene>
    <name evidence="3" type="ORF">E3O10_00965</name>
</gene>
<name>A0A1H8KQG1_9MICO</name>
<dbReference type="RefSeq" id="WP_134450287.1">
    <property type="nucleotide sequence ID" value="NZ_FOCN01000020.1"/>
</dbReference>
<dbReference type="Pfam" id="PF24677">
    <property type="entry name" value="DUF7657"/>
    <property type="match status" value="1"/>
</dbReference>
<evidence type="ECO:0000313" key="3">
    <source>
        <dbReference type="EMBL" id="TFB95043.1"/>
    </source>
</evidence>
<organism evidence="3 4">
    <name type="scientific">Cryobacterium luteum</name>
    <dbReference type="NCBI Taxonomy" id="1424661"/>
    <lineage>
        <taxon>Bacteria</taxon>
        <taxon>Bacillati</taxon>
        <taxon>Actinomycetota</taxon>
        <taxon>Actinomycetes</taxon>
        <taxon>Micrococcales</taxon>
        <taxon>Microbacteriaceae</taxon>
        <taxon>Cryobacterium</taxon>
    </lineage>
</organism>
<evidence type="ECO:0000259" key="2">
    <source>
        <dbReference type="Pfam" id="PF24677"/>
    </source>
</evidence>
<keyword evidence="4" id="KW-1185">Reference proteome</keyword>
<dbReference type="InterPro" id="IPR056071">
    <property type="entry name" value="DUF7654"/>
</dbReference>
<dbReference type="AlphaFoldDB" id="A0A1H8KQG1"/>
<dbReference type="InterPro" id="IPR056074">
    <property type="entry name" value="DUF7657"/>
</dbReference>
<dbReference type="Pfam" id="PF24672">
    <property type="entry name" value="DUF7654"/>
    <property type="match status" value="1"/>
</dbReference>
<evidence type="ECO:0008006" key="5">
    <source>
        <dbReference type="Google" id="ProtNLM"/>
    </source>
</evidence>
<accession>A0A1H8KQG1</accession>
<evidence type="ECO:0000259" key="1">
    <source>
        <dbReference type="Pfam" id="PF24672"/>
    </source>
</evidence>
<feature type="domain" description="DUF7657" evidence="2">
    <location>
        <begin position="59"/>
        <end position="460"/>
    </location>
</feature>
<dbReference type="STRING" id="1424661.SAMN05216281_12049"/>
<feature type="domain" description="DUF7654" evidence="1">
    <location>
        <begin position="552"/>
        <end position="692"/>
    </location>
</feature>
<comment type="caution">
    <text evidence="3">The sequence shown here is derived from an EMBL/GenBank/DDBJ whole genome shotgun (WGS) entry which is preliminary data.</text>
</comment>